<gene>
    <name evidence="1" type="ORF">JCM10512_3227</name>
</gene>
<protein>
    <recommendedName>
        <fullName evidence="3">Beta-glucanase</fullName>
    </recommendedName>
</protein>
<dbReference type="Proteomes" id="UP000019131">
    <property type="component" value="Unassembled WGS sequence"/>
</dbReference>
<evidence type="ECO:0000313" key="1">
    <source>
        <dbReference type="EMBL" id="GAE84853.1"/>
    </source>
</evidence>
<evidence type="ECO:0000313" key="2">
    <source>
        <dbReference type="Proteomes" id="UP000019131"/>
    </source>
</evidence>
<dbReference type="GO" id="GO:0004553">
    <property type="term" value="F:hydrolase activity, hydrolyzing O-glycosyl compounds"/>
    <property type="evidence" value="ECO:0007669"/>
    <property type="project" value="UniProtKB-ARBA"/>
</dbReference>
<organism evidence="1 2">
    <name type="scientific">Bacteroides reticulotermitis JCM 10512</name>
    <dbReference type="NCBI Taxonomy" id="1445607"/>
    <lineage>
        <taxon>Bacteria</taxon>
        <taxon>Pseudomonadati</taxon>
        <taxon>Bacteroidota</taxon>
        <taxon>Bacteroidia</taxon>
        <taxon>Bacteroidales</taxon>
        <taxon>Bacteroidaceae</taxon>
        <taxon>Bacteroides</taxon>
    </lineage>
</organism>
<evidence type="ECO:0008006" key="3">
    <source>
        <dbReference type="Google" id="ProtNLM"/>
    </source>
</evidence>
<dbReference type="InterPro" id="IPR013320">
    <property type="entry name" value="ConA-like_dom_sf"/>
</dbReference>
<dbReference type="EMBL" id="BAIV01000020">
    <property type="protein sequence ID" value="GAE84853.1"/>
    <property type="molecule type" value="Genomic_DNA"/>
</dbReference>
<sequence>MKRLKPDEQRETYDYFCNRSNLEKQIHTNSICMRSYYLTLTLTCICSVCFAQQPANKVATEKSLNKEWNFQSLDGWEYGHQDNNPDNQCVLENGYLRIFTRANSVDRKKVRTVDRIYTTGRYTWRTHIPQTGKGDRCSIGSWIYHDDQHELDFEVGYGVDSVRRALNAAPNEMIAYMTSQAYPFSCVPVKIQTGWHLFEIDLTLKDGNYHITWLIDKEPRHQLQLQFGKEIAFHIFCSVENLNFIGDRPAQQENSGLFDFVRYEYHD</sequence>
<keyword evidence="2" id="KW-1185">Reference proteome</keyword>
<reference evidence="1 2" key="1">
    <citation type="journal article" date="2014" name="Genome Announc.">
        <title>Draft Genome Sequence of Bacteroides reticulotermitis Strain JCM 10512T, Isolated from the Gut of a Termite.</title>
        <authorList>
            <person name="Yuki M."/>
            <person name="Oshima K."/>
            <person name="Suda W."/>
            <person name="Sakamoto M."/>
            <person name="Iida T."/>
            <person name="Hattori M."/>
            <person name="Ohkuma M."/>
        </authorList>
    </citation>
    <scope>NUCLEOTIDE SEQUENCE [LARGE SCALE GENOMIC DNA]</scope>
    <source>
        <strain evidence="1 2">JCM 10512</strain>
    </source>
</reference>
<dbReference type="STRING" id="1445607.JCM10512_3227"/>
<accession>W4UW71</accession>
<proteinExistence type="predicted"/>
<comment type="caution">
    <text evidence="1">The sequence shown here is derived from an EMBL/GenBank/DDBJ whole genome shotgun (WGS) entry which is preliminary data.</text>
</comment>
<dbReference type="SUPFAM" id="SSF49899">
    <property type="entry name" value="Concanavalin A-like lectins/glucanases"/>
    <property type="match status" value="1"/>
</dbReference>
<dbReference type="AlphaFoldDB" id="W4UW71"/>
<name>W4UW71_9BACE</name>
<dbReference type="GO" id="GO:0005975">
    <property type="term" value="P:carbohydrate metabolic process"/>
    <property type="evidence" value="ECO:0007669"/>
    <property type="project" value="UniProtKB-ARBA"/>
</dbReference>
<dbReference type="Gene3D" id="2.60.120.200">
    <property type="match status" value="1"/>
</dbReference>